<accession>A0A090R7C3</accession>
<name>A0A090R7C3_9GAMM</name>
<dbReference type="OrthoDB" id="92679at2"/>
<evidence type="ECO:0000256" key="1">
    <source>
        <dbReference type="SAM" id="SignalP"/>
    </source>
</evidence>
<evidence type="ECO:0000313" key="2">
    <source>
        <dbReference type="EMBL" id="GAL03502.1"/>
    </source>
</evidence>
<keyword evidence="1" id="KW-0732">Signal</keyword>
<evidence type="ECO:0000313" key="3">
    <source>
        <dbReference type="EMBL" id="KLV00456.1"/>
    </source>
</evidence>
<dbReference type="STRING" id="754436.JCM19237_6396"/>
<gene>
    <name evidence="3" type="ORF">ABT58_12400</name>
    <name evidence="2" type="ORF">JCM19237_6396</name>
</gene>
<organism evidence="2 4">
    <name type="scientific">Photobacterium aphoticum</name>
    <dbReference type="NCBI Taxonomy" id="754436"/>
    <lineage>
        <taxon>Bacteria</taxon>
        <taxon>Pseudomonadati</taxon>
        <taxon>Pseudomonadota</taxon>
        <taxon>Gammaproteobacteria</taxon>
        <taxon>Vibrionales</taxon>
        <taxon>Vibrionaceae</taxon>
        <taxon>Photobacterium</taxon>
    </lineage>
</organism>
<feature type="signal peptide" evidence="1">
    <location>
        <begin position="1"/>
        <end position="20"/>
    </location>
</feature>
<dbReference type="RefSeq" id="WP_047874722.1">
    <property type="nucleotide sequence ID" value="NZ_BMYC01000004.1"/>
</dbReference>
<comment type="caution">
    <text evidence="2">The sequence shown here is derived from an EMBL/GenBank/DDBJ whole genome shotgun (WGS) entry which is preliminary data.</text>
</comment>
<dbReference type="Proteomes" id="UP000029227">
    <property type="component" value="Unassembled WGS sequence"/>
</dbReference>
<evidence type="ECO:0000313" key="5">
    <source>
        <dbReference type="Proteomes" id="UP000036426"/>
    </source>
</evidence>
<proteinExistence type="predicted"/>
<keyword evidence="5" id="KW-1185">Reference proteome</keyword>
<dbReference type="Proteomes" id="UP000036426">
    <property type="component" value="Unassembled WGS sequence"/>
</dbReference>
<reference evidence="2 4" key="1">
    <citation type="journal article" date="2014" name="Genome Announc.">
        <title>Draft Genome Sequences of Two Vibrionaceae Species, Vibrio ponticus C121 and Photobacterium aphoticum C119, Isolated as Coral Reef Microbiota.</title>
        <authorList>
            <person name="Al-saari N."/>
            <person name="Meirelles P.M."/>
            <person name="Mino S."/>
            <person name="Suda W."/>
            <person name="Oshima K."/>
            <person name="Hattori M."/>
            <person name="Ohkuma M."/>
            <person name="Thompson F.L."/>
            <person name="Gomez-Gil B."/>
            <person name="Sawabe T."/>
            <person name="Sawabe T."/>
        </authorList>
    </citation>
    <scope>NUCLEOTIDE SEQUENCE [LARGE SCALE GENOMIC DNA]</scope>
    <source>
        <strain evidence="2 4">JCM 19237</strain>
    </source>
</reference>
<dbReference type="EMBL" id="LDOV01000022">
    <property type="protein sequence ID" value="KLV00456.1"/>
    <property type="molecule type" value="Genomic_DNA"/>
</dbReference>
<feature type="chain" id="PRO_5007382855" evidence="1">
    <location>
        <begin position="21"/>
        <end position="177"/>
    </location>
</feature>
<protein>
    <submittedName>
        <fullName evidence="2">Uncharacterized low-complexity protein</fullName>
    </submittedName>
</protein>
<dbReference type="InterPro" id="IPR058093">
    <property type="entry name" value="LA_2272-like"/>
</dbReference>
<dbReference type="PATRIC" id="fig|754436.4.peg.2636"/>
<evidence type="ECO:0000313" key="4">
    <source>
        <dbReference type="Proteomes" id="UP000029227"/>
    </source>
</evidence>
<dbReference type="EMBL" id="BBMN01000002">
    <property type="protein sequence ID" value="GAL03502.1"/>
    <property type="molecule type" value="Genomic_DNA"/>
</dbReference>
<dbReference type="NCBIfam" id="NF047436">
    <property type="entry name" value="LA_2272_repeat"/>
    <property type="match status" value="1"/>
</dbReference>
<dbReference type="AlphaFoldDB" id="A0A090R7C3"/>
<reference evidence="3 5" key="2">
    <citation type="submission" date="2015-05" db="EMBL/GenBank/DDBJ databases">
        <title>Photobacterium galathea sp. nov.</title>
        <authorList>
            <person name="Machado H."/>
            <person name="Gram L."/>
        </authorList>
    </citation>
    <scope>NUCLEOTIDE SEQUENCE [LARGE SCALE GENOMIC DNA]</scope>
    <source>
        <strain evidence="3 5">DSM 25995</strain>
    </source>
</reference>
<sequence>MKKSLVGLVLAATLSAPAFANQPIQLSVPGNNLPDGNVKGFRASLLYGQTPSVTGFQLPIFGLAESQNFTGLSVGVFFGANRVTNHSTGAKFGLVNWNDNSAQGADVGFFNYNGGQFTGLQFGTVNYTARLNGVQFGFVNATDRIEKGIQIGLINYDKSGTFVSKDLPVFPIINMRF</sequence>
<dbReference type="eggNOG" id="ENOG5032GS7">
    <property type="taxonomic scope" value="Bacteria"/>
</dbReference>